<dbReference type="EnsemblMetazoa" id="BGLB033633-RA">
    <property type="protein sequence ID" value="BGLB033633-PA"/>
    <property type="gene ID" value="BGLB033633"/>
</dbReference>
<keyword evidence="6 10" id="KW-0472">Membrane</keyword>
<feature type="transmembrane region" description="Helical" evidence="10">
    <location>
        <begin position="359"/>
        <end position="378"/>
    </location>
</feature>
<dbReference type="AlphaFoldDB" id="A0A2C9LQH8"/>
<dbReference type="SUPFAM" id="SSF81321">
    <property type="entry name" value="Family A G protein-coupled receptor-like"/>
    <property type="match status" value="1"/>
</dbReference>
<feature type="domain" description="G-protein coupled receptors family 1 profile" evidence="11">
    <location>
        <begin position="50"/>
        <end position="414"/>
    </location>
</feature>
<feature type="transmembrane region" description="Helical" evidence="10">
    <location>
        <begin position="210"/>
        <end position="234"/>
    </location>
</feature>
<dbReference type="Proteomes" id="UP000076420">
    <property type="component" value="Unassembled WGS sequence"/>
</dbReference>
<keyword evidence="7" id="KW-0675">Receptor</keyword>
<feature type="compositionally biased region" description="Polar residues" evidence="9">
    <location>
        <begin position="255"/>
        <end position="268"/>
    </location>
</feature>
<dbReference type="VEuPathDB" id="VectorBase:BGLB033633"/>
<keyword evidence="2" id="KW-1003">Cell membrane</keyword>
<proteinExistence type="predicted"/>
<name>A0A2C9LQH8_BIOGL</name>
<evidence type="ECO:0000256" key="1">
    <source>
        <dbReference type="ARBA" id="ARBA00004651"/>
    </source>
</evidence>
<evidence type="ECO:0000256" key="5">
    <source>
        <dbReference type="ARBA" id="ARBA00023040"/>
    </source>
</evidence>
<evidence type="ECO:0000256" key="8">
    <source>
        <dbReference type="ARBA" id="ARBA00023224"/>
    </source>
</evidence>
<dbReference type="RefSeq" id="XP_013087355.2">
    <property type="nucleotide sequence ID" value="XM_013231901.2"/>
</dbReference>
<dbReference type="PRINTS" id="PR00237">
    <property type="entry name" value="GPCRRHODOPSN"/>
</dbReference>
<dbReference type="GO" id="GO:0045202">
    <property type="term" value="C:synapse"/>
    <property type="evidence" value="ECO:0007669"/>
    <property type="project" value="GOC"/>
</dbReference>
<evidence type="ECO:0000256" key="3">
    <source>
        <dbReference type="ARBA" id="ARBA00022692"/>
    </source>
</evidence>
<keyword evidence="3 10" id="KW-0812">Transmembrane</keyword>
<evidence type="ECO:0000256" key="2">
    <source>
        <dbReference type="ARBA" id="ARBA00022475"/>
    </source>
</evidence>
<dbReference type="GO" id="GO:0030594">
    <property type="term" value="F:neurotransmitter receptor activity"/>
    <property type="evidence" value="ECO:0007669"/>
    <property type="project" value="TreeGrafter"/>
</dbReference>
<keyword evidence="8" id="KW-0807">Transducer</keyword>
<evidence type="ECO:0000313" key="12">
    <source>
        <dbReference type="EnsemblMetazoa" id="BGLB033633-PA"/>
    </source>
</evidence>
<organism evidence="12 13">
    <name type="scientific">Biomphalaria glabrata</name>
    <name type="common">Bloodfluke planorb</name>
    <name type="synonym">Freshwater snail</name>
    <dbReference type="NCBI Taxonomy" id="6526"/>
    <lineage>
        <taxon>Eukaryota</taxon>
        <taxon>Metazoa</taxon>
        <taxon>Spiralia</taxon>
        <taxon>Lophotrochozoa</taxon>
        <taxon>Mollusca</taxon>
        <taxon>Gastropoda</taxon>
        <taxon>Heterobranchia</taxon>
        <taxon>Euthyneura</taxon>
        <taxon>Panpulmonata</taxon>
        <taxon>Hygrophila</taxon>
        <taxon>Lymnaeoidea</taxon>
        <taxon>Planorbidae</taxon>
        <taxon>Biomphalaria</taxon>
    </lineage>
</organism>
<dbReference type="CDD" id="cd00637">
    <property type="entry name" value="7tm_classA_rhodopsin-like"/>
    <property type="match status" value="1"/>
</dbReference>
<protein>
    <recommendedName>
        <fullName evidence="11">G-protein coupled receptors family 1 profile domain-containing protein</fullName>
    </recommendedName>
</protein>
<dbReference type="Gene3D" id="1.20.1070.10">
    <property type="entry name" value="Rhodopsin 7-helix transmembrane proteins"/>
    <property type="match status" value="1"/>
</dbReference>
<evidence type="ECO:0000256" key="4">
    <source>
        <dbReference type="ARBA" id="ARBA00022989"/>
    </source>
</evidence>
<dbReference type="PANTHER" id="PTHR24247">
    <property type="entry name" value="5-HYDROXYTRYPTAMINE RECEPTOR"/>
    <property type="match status" value="1"/>
</dbReference>
<gene>
    <name evidence="12" type="primary">106071739</name>
</gene>
<evidence type="ECO:0000259" key="11">
    <source>
        <dbReference type="PROSITE" id="PS50262"/>
    </source>
</evidence>
<sequence>MENATFFNVTLCSVLELDLSIKSRRISSNRYLLLAISVASCVIGAFIIIFNATLVVALIKSSKESEGKVSMTSSNISKRSRFLMASISICHSAIGAFLVPCAVTQMIHNGVWVLGPQMCTAKNVFEAVLSSSIQYHVIFMALDMYLAICKPLAYRMLTSRSSHLMIWSSWILPLAIFVIPMLFGWHQLGKELVIMCQTFYGICSTVFNDYVLLFIAFFTTILPISILMTLYALILRAIAEFHGRLPRDKFRGTGRNPNNALHSTTSVDSDAPKGISEVSELAVCPQNHSTTFQNSDRYLNEGVSSVLKSENKPQLNPSFILNGDSNMPEKINQQRKSSDGKSKRSSFGNFRKNLINAKAFRYILIILSWYAVTCAVFLISKIILVCRPDLMPKWLNTALWWVGYLTSAVNPFMLCSNNKVRHCLETLIRVNLYKN</sequence>
<comment type="subcellular location">
    <subcellularLocation>
        <location evidence="1">Cell membrane</location>
        <topology evidence="1">Multi-pass membrane protein</topology>
    </subcellularLocation>
</comment>
<keyword evidence="5" id="KW-0297">G-protein coupled receptor</keyword>
<feature type="region of interest" description="Disordered" evidence="9">
    <location>
        <begin position="249"/>
        <end position="272"/>
    </location>
</feature>
<evidence type="ECO:0000256" key="10">
    <source>
        <dbReference type="SAM" id="Phobius"/>
    </source>
</evidence>
<evidence type="ECO:0000256" key="6">
    <source>
        <dbReference type="ARBA" id="ARBA00023136"/>
    </source>
</evidence>
<feature type="transmembrane region" description="Helical" evidence="10">
    <location>
        <begin position="164"/>
        <end position="185"/>
    </location>
</feature>
<dbReference type="Pfam" id="PF00001">
    <property type="entry name" value="7tm_1"/>
    <property type="match status" value="1"/>
</dbReference>
<dbReference type="InterPro" id="IPR017452">
    <property type="entry name" value="GPCR_Rhodpsn_7TM"/>
</dbReference>
<reference evidence="12" key="1">
    <citation type="submission" date="2020-05" db="UniProtKB">
        <authorList>
            <consortium name="EnsemblMetazoa"/>
        </authorList>
    </citation>
    <scope>IDENTIFICATION</scope>
    <source>
        <strain evidence="12">BB02</strain>
    </source>
</reference>
<feature type="region of interest" description="Disordered" evidence="9">
    <location>
        <begin position="318"/>
        <end position="345"/>
    </location>
</feature>
<dbReference type="STRING" id="6526.A0A2C9LQH8"/>
<dbReference type="KEGG" id="bgt:106071739"/>
<dbReference type="GO" id="GO:0030425">
    <property type="term" value="C:dendrite"/>
    <property type="evidence" value="ECO:0007669"/>
    <property type="project" value="TreeGrafter"/>
</dbReference>
<accession>A0A2C9LQH8</accession>
<dbReference type="GO" id="GO:0004993">
    <property type="term" value="F:G protein-coupled serotonin receptor activity"/>
    <property type="evidence" value="ECO:0007669"/>
    <property type="project" value="TreeGrafter"/>
</dbReference>
<dbReference type="GO" id="GO:0007268">
    <property type="term" value="P:chemical synaptic transmission"/>
    <property type="evidence" value="ECO:0007669"/>
    <property type="project" value="TreeGrafter"/>
</dbReference>
<evidence type="ECO:0000256" key="7">
    <source>
        <dbReference type="ARBA" id="ARBA00023170"/>
    </source>
</evidence>
<dbReference type="InterPro" id="IPR000276">
    <property type="entry name" value="GPCR_Rhodpsn"/>
</dbReference>
<dbReference type="PROSITE" id="PS50262">
    <property type="entry name" value="G_PROTEIN_RECEP_F1_2"/>
    <property type="match status" value="1"/>
</dbReference>
<dbReference type="GO" id="GO:0007187">
    <property type="term" value="P:G protein-coupled receptor signaling pathway, coupled to cyclic nucleotide second messenger"/>
    <property type="evidence" value="ECO:0007669"/>
    <property type="project" value="TreeGrafter"/>
</dbReference>
<dbReference type="GO" id="GO:0005886">
    <property type="term" value="C:plasma membrane"/>
    <property type="evidence" value="ECO:0007669"/>
    <property type="project" value="UniProtKB-SubCell"/>
</dbReference>
<feature type="transmembrane region" description="Helical" evidence="10">
    <location>
        <begin position="31"/>
        <end position="59"/>
    </location>
</feature>
<evidence type="ECO:0000313" key="13">
    <source>
        <dbReference type="Proteomes" id="UP000076420"/>
    </source>
</evidence>
<feature type="transmembrane region" description="Helical" evidence="10">
    <location>
        <begin position="80"/>
        <end position="107"/>
    </location>
</feature>
<evidence type="ECO:0000256" key="9">
    <source>
        <dbReference type="SAM" id="MobiDB-lite"/>
    </source>
</evidence>
<dbReference type="OrthoDB" id="6152916at2759"/>
<feature type="transmembrane region" description="Helical" evidence="10">
    <location>
        <begin position="398"/>
        <end position="415"/>
    </location>
</feature>
<keyword evidence="4 10" id="KW-1133">Transmembrane helix</keyword>
<dbReference type="VEuPathDB" id="VectorBase:BGLAX_050545"/>